<organism evidence="1 2">
    <name type="scientific">Rhynchophorus ferrugineus</name>
    <name type="common">Red palm weevil</name>
    <name type="synonym">Curculio ferrugineus</name>
    <dbReference type="NCBI Taxonomy" id="354439"/>
    <lineage>
        <taxon>Eukaryota</taxon>
        <taxon>Metazoa</taxon>
        <taxon>Ecdysozoa</taxon>
        <taxon>Arthropoda</taxon>
        <taxon>Hexapoda</taxon>
        <taxon>Insecta</taxon>
        <taxon>Pterygota</taxon>
        <taxon>Neoptera</taxon>
        <taxon>Endopterygota</taxon>
        <taxon>Coleoptera</taxon>
        <taxon>Polyphaga</taxon>
        <taxon>Cucujiformia</taxon>
        <taxon>Curculionidae</taxon>
        <taxon>Dryophthorinae</taxon>
        <taxon>Rhynchophorus</taxon>
    </lineage>
</organism>
<reference evidence="1" key="1">
    <citation type="submission" date="2020-08" db="EMBL/GenBank/DDBJ databases">
        <title>Genome sequencing and assembly of the red palm weevil Rhynchophorus ferrugineus.</title>
        <authorList>
            <person name="Dias G.B."/>
            <person name="Bergman C.M."/>
            <person name="Manee M."/>
        </authorList>
    </citation>
    <scope>NUCLEOTIDE SEQUENCE</scope>
    <source>
        <strain evidence="1">AA-2017</strain>
        <tissue evidence="1">Whole larva</tissue>
    </source>
</reference>
<comment type="caution">
    <text evidence="1">The sequence shown here is derived from an EMBL/GenBank/DDBJ whole genome shotgun (WGS) entry which is preliminary data.</text>
</comment>
<dbReference type="AlphaFoldDB" id="A0A834M025"/>
<keyword evidence="2" id="KW-1185">Reference proteome</keyword>
<accession>A0A834M025</accession>
<evidence type="ECO:0000313" key="1">
    <source>
        <dbReference type="EMBL" id="KAF7265663.1"/>
    </source>
</evidence>
<name>A0A834M025_RHYFE</name>
<gene>
    <name evidence="1" type="ORF">GWI33_020747</name>
</gene>
<sequence length="118" mass="13307">MKGISLGELEFLNKLTLSKVNETNRDIGIVGIKSDEFSHFTTGLFITQGPKSQNPSHSGQIKGLSTISPYQITNFKLTQNLSDWPRHVTYFDLSTRHFSTTAHLPKRQARPTIALFFI</sequence>
<dbReference type="Proteomes" id="UP000625711">
    <property type="component" value="Unassembled WGS sequence"/>
</dbReference>
<evidence type="ECO:0000313" key="2">
    <source>
        <dbReference type="Proteomes" id="UP000625711"/>
    </source>
</evidence>
<proteinExistence type="predicted"/>
<protein>
    <submittedName>
        <fullName evidence="1">Uncharacterized protein</fullName>
    </submittedName>
</protein>
<dbReference type="EMBL" id="JAACXV010014584">
    <property type="protein sequence ID" value="KAF7265663.1"/>
    <property type="molecule type" value="Genomic_DNA"/>
</dbReference>